<protein>
    <submittedName>
        <fullName evidence="2">PP237</fullName>
    </submittedName>
</protein>
<organismHost>
    <name type="scientific">Ovis aries</name>
    <name type="common">Sheep</name>
    <dbReference type="NCBI Taxonomy" id="9940"/>
</organismHost>
<accession>F1AXB9</accession>
<reference evidence="2 3" key="1">
    <citation type="submission" date="2010-04" db="EMBL/GenBank/DDBJ databases">
        <title>Novel immune-modulators identified by a rapid, functional screen of the Parapox virus genome.</title>
        <authorList>
            <person name="McGuire M.J."/>
            <person name="Sykes K.F."/>
            <person name="Johnston S.A."/>
        </authorList>
    </citation>
    <scope>NUCLEOTIDE SEQUENCE [LARGE SCALE GENOMIC DNA]</scope>
    <source>
        <strain evidence="2">D1701</strain>
    </source>
</reference>
<dbReference type="Proteomes" id="UP000103309">
    <property type="component" value="Segment"/>
</dbReference>
<evidence type="ECO:0000256" key="1">
    <source>
        <dbReference type="SAM" id="MobiDB-lite"/>
    </source>
</evidence>
<feature type="region of interest" description="Disordered" evidence="1">
    <location>
        <begin position="73"/>
        <end position="119"/>
    </location>
</feature>
<organismHost>
    <name type="scientific">Capra hircus</name>
    <name type="common">Goat</name>
    <dbReference type="NCBI Taxonomy" id="9925"/>
</organismHost>
<evidence type="ECO:0000313" key="3">
    <source>
        <dbReference type="Proteomes" id="UP000103309"/>
    </source>
</evidence>
<sequence length="171" mass="17764">MHSGASGSTAQRLAMTPSQCAVLYPFANTDGHPGPGFVQQRAMAASVGGAEAPISNTHMVPWRRYGFAISGTYSARSSEPGRKKSESQGGPRTSRARLASSGERKRPHCPGSMVGSRQNRGRTVFSFGSEKVSVSSAKAKVSVALVCVTRSAYSPGVGVSSTSTLDTVSPI</sequence>
<proteinExistence type="predicted"/>
<name>F1AXB9_ORFV</name>
<evidence type="ECO:0000313" key="2">
    <source>
        <dbReference type="EMBL" id="ADY76848.1"/>
    </source>
</evidence>
<organismHost>
    <name type="scientific">Homo sapiens</name>
    <name type="common">Human</name>
    <dbReference type="NCBI Taxonomy" id="9606"/>
</organismHost>
<organism evidence="2 3">
    <name type="scientific">Orf virus</name>
    <name type="common">ORFV</name>
    <dbReference type="NCBI Taxonomy" id="10258"/>
    <lineage>
        <taxon>Viruses</taxon>
        <taxon>Varidnaviria</taxon>
        <taxon>Bamfordvirae</taxon>
        <taxon>Nucleocytoviricota</taxon>
        <taxon>Pokkesviricetes</taxon>
        <taxon>Chitovirales</taxon>
        <taxon>Poxviridae</taxon>
        <taxon>Chordopoxvirinae</taxon>
        <taxon>Parapoxvirus</taxon>
        <taxon>Parapoxvirus orf</taxon>
    </lineage>
</organism>
<dbReference type="EMBL" id="HM133903">
    <property type="protein sequence ID" value="ADY76848.1"/>
    <property type="molecule type" value="Genomic_DNA"/>
</dbReference>